<dbReference type="SMART" id="SM00237">
    <property type="entry name" value="Calx_beta"/>
    <property type="match status" value="12"/>
</dbReference>
<dbReference type="InterPro" id="IPR036465">
    <property type="entry name" value="vWFA_dom_sf"/>
</dbReference>
<dbReference type="Pfam" id="PF17963">
    <property type="entry name" value="Big_9"/>
    <property type="match status" value="1"/>
</dbReference>
<dbReference type="PANTHER" id="PTHR11878">
    <property type="entry name" value="SODIUM/CALCIUM EXCHANGER"/>
    <property type="match status" value="1"/>
</dbReference>
<keyword evidence="8" id="KW-1185">Reference proteome</keyword>
<feature type="region of interest" description="Disordered" evidence="5">
    <location>
        <begin position="6481"/>
        <end position="6514"/>
    </location>
</feature>
<dbReference type="PANTHER" id="PTHR11878:SF65">
    <property type="entry name" value="NA_CA-EXCHANGE PROTEIN, ISOFORM G"/>
    <property type="match status" value="1"/>
</dbReference>
<dbReference type="PROSITE" id="PS50234">
    <property type="entry name" value="VWFA"/>
    <property type="match status" value="1"/>
</dbReference>
<sequence length="6643" mass="646509">MATSNTAANTATIVRIEGKAYLRNEQGQLVALKPGDQVEQGQQVSIDPKGHLFLQLADGQLLDIGGGRTVTVNEELLSQASTDRSEAAIQPGNSAEVQSVINALDSGLDPFANLAAPEAGLNAGGAADGGHGFVRLLRIVEGVDPLSFSFRSNALAAEDILINPATAEAPREEEPAAVIIPLSPDALALSASSGSVSEGGSLVYTVTAGSFVSGTPLLVSLSNGLTLTIPVGASSASSAPVSVRADDAYLQGTDTLTVSVTSASGGAFPAYELPDPVSSTVRDDGDVTTASLSATPSVAEGGSIVYTATLSNPAASPVTLTLSNGAVITIAAGSSSGSVSVAAPGDDVYVDSGSVSASISSATGGGFESLQPSTAPATTAVTDTINTVTATLTATASVVEGGAITYTVSLPNPVTGSPVVVTLSNGSTVTIPVGASSGTTAVTAADNLYSGGGSATASISNLSGGNFENLVASGTPATTTITDDSDSTTVSLTATPAVAEGGSIVYTASLTSPAASAVTVTLSNGATISIATGSSTGTVSVAAPSDDVYVDAGPVSTTISTATGGGFENLLVSPTAATTSVSDTIDTTTATLTATPSVTEGGSITYTVSLTQPVTGSPVSVVLSNGSTISIPVGASSGTAVVTAVDNVYAGGGSASATISSLSGGNFENLVASSTPARTTITDDSDSTTVSLTATPSVAEGGSIVYTASLTKPAGTAMSVTLSNGAIINIAAGASSGTVSFAAPTDDVYIDAGSVSATIANTTGGNFENLILSPTAATTTVSDTIDTTTATLTATPSVVEGGSITYTVSLTQPVTGSPVSVVLSNGSTINIPVGASSGTASVTAADNVYAGGGSASATISTISGGNFENLVASGPPATTTITDDGDSTTVSLSATPSVAEGGSIVYTATLTNPAGTAMAVTLSNGAVINIAAGASSGTVSFTAPSDDVYLDAGSVSATIASTSGGNFESLTVSPTAASTTVSDTIDTVTASLTGSSSITEGASGSYTVSLSSPAGSAPVSLTLTYSGVAANGTDFTGTTSVTIPVGASSASFSISAIDDVLAEGSESFTVNLVSATGGNFENLTVSGSSNSVTTTLVDNDTPTLSISDVVVTEGNQAVFTVSLSNPSTTAVVFTPALTSGSATVGSDTANALEYFNGSSWVPVPAAGVTIAAGATSVQVRVATLDDPLADSGEIFTLTASVTSGLTANPSASGNATINDETPADNTTVSLTATPSVAEGGSIVYTASLTNPTGTAMTVTLSNGAVINIAAGASTGAVSVAAPTDDVYIDAGSVSATIASTTGGNFENLIVSPAAASTTVSDTIDTVTATLTAYASVVEGGAITYTVSLPNLVTGSPVSVTLSNGSTINIPVGASSGTAVVTAADNAYAGGGSASATITTISGGNFESLVASSTPATTTITDDSDSTTVSLTATPSVAEGGSIVYTAALTNPAGTGMTVTLSNGAVINIAAGASTGTVSVAAPTDDVYIDAGSVSATIASTSGGNFEAVTISPTAASTTVTDTINTVTATLTATASVVEGGAITYTVSLPNPVTGSAVSVVLSNGSTINIPAGASSGTAVVTAADNAYAGGGSASATISTISGGNFENLVASSTPATTTITDDSDSTTVSLTATPSVAEGGSIVYTAALTNPAGTGMTVTLSNGAVINIAAGASAGTVSVAAPTDDVYIDAGSVSATIASTTGGNFEAVTISPTAASTTVSDTINTVTATLTATASVVEGGSIAYTVSLPNPVTGSAVSVTLSNGSTISIPVGASSGTTTVTAADNVYSGGGSASATITTLSGGNFENLVASSAPATTTITDDSDATSVSLSATPAVSEGGSIVYTATLTNPAGTAMTVTLSNGSTINIAAGSSTGSVSVAAPTDDVYVDAGSVSATIASTSGGNFEAVTINPAAATTAISDTTDLTTLSLIGATTINEGSNGNYTVSLTSPAQTAVTVTLSYSGTAANGSDFTGTTTVTIPAGASSANFTINTINDVAAEGTESFTVALVSASGGNFENLALSGSSSAVTTNIIDDDVATVSLSATPTLSEAGGTIVYTATITQAPVSALTVTLSNGSTITIPAGGTTGTLNVPLAASDDVYVDPTSVSASISSTSGGGILVSVNPAPAVTSITDTIDTVTATLSATASVEEGGAITYTVSLPNPVTGSAVSVTLSNGSTISIPVGASSGTAIVTAADNVYAGGGSASVTITTLSGGNFENLVASSTPATTTITDDSDSTTVSLTATPSVAEGGSIVYTAALTNPAGTAMTVTLSNGAVVNIAAGASTGTVSVAAPTDDVYIDAGSVSATIASTSGGNFEAMKISPTAATTTVSDTLNTVTATLTATASVVEGGAITYTVSLPNPVTGSAVSVTLSNGSTITIPVGASSGTAIVTATDNVYAGGGSASVTITALSGGNFENLVASSTPATTTITDDSDSTTLSLTATPSVAEGGSIVYTAALTSPAGTAMSVTLSNGAVINIAAGASTGTVSVAAPADDVYIDAGSVLATITSTSGGNFEALVVSPTAATTTVTDTNNTTTVSLTASAAIAEGGSIVYTASLTSPAATPVTVTLSNGATISIAAGSSAGTVSVAAPTDDVYLDAISVSATISTATGGNFETLAINPAAATTSIADTLDATTVSITGTASVAEGASGGYTVSLTSPAQTAVTVTLSYSGMATGSGTDFSGTTTVTIPAGASSANFTISTINDALAEGTENFTITLVSANGGNFENLAIAGGVGGSITTNIVDDDVATVSLSATPTLSEAGGTLVYTASITQAPTSALTITLSNGATITIAAGSTTGTVNVPLAASDDVYADPSSVSATISSTSGGGIPLSISPTAAVTSITDTIDNTTVSLVATPSVAEGGSIVYTASLTNPAGTAMSVTLSNGAVINIAAGASNGTVSVAAPTDDVYVDAGSLSATITSTAGGNFENLVVSPTAATTTVTDTNNASNLSLSATASVAEGGSIVYTATLSNPAGTAMAITLSNGAVINIAAGASTGTVSVAAPTDDVYIDAGSVSATIASTTGGNFEALVVSPAAATTSVTDTINTVTATLTATASVVEGGAITYTVSLPNPVTSSQVVVTLSNGATVTIPVGASSGTAVVTAADNVYVGGGSASATITTLSGGNFENLVASNTPATTTITDDSDSTTVSLTATPSVAEGGSIIYTASLTNPAGTAMSVTLSNGSVINIAAGASTGTVSVAAPTDDVYIDAGSVSATITSTSGGNFEAVTISPTAASTTVSDTINTVTATLTATASVVEGGAISYTVSLPNPVTGSAVSVVLSNGSTINIPVGASSGTAVVTAADNAYAGGGSASATISTISGGNFENLVASSTPATTTITDDSDNTTVSLTATPSVAEGGSIVYTASLTNPAGTAMTVTLSTGAVINIAAGASTGTVSVAAPTDDVYIDAGSVSATIASTTGGNFEAVTISPTAASTTVSDTINTVTATLTATASVVEGGSITYTVSLPNPVTGSPVSVTLSNGSTISIPVGASSGTATVTAADNVYSGGGSASATIATLSGGNFENLVASSTPAMTTITDDSDVTTVSLTATPSVAEGGSIIYTASLTSPAASPVTVTLSNGSTITIAAGSSTGTVSVAAPTDDVYVDAGSVSATISTATGGGFESLVVSPTAATTTITDTINNTNLSLSASASVAEGGSIVYTASLTNPAGTAMSVTLSNGTVISIAAGASSGSVSVAAPTDDVYVDAGSVSATIASTTGGNFENLVVIPAAAATSITDTINTTTLSLTGATSIAEGANGSYTVSLTSLAQTAVTVTLAYSGTAANGSDFTGTTTVTIPAGTSSANFTISAINDVLAEGNENFTVALASASGGNFESLVLSGTSGAVTTNIIDDDVATVSLSATPTLTEAGGTLVYTATITQAPVSALTVTLSNGSTITIPAGSTTGTVNVPLAASDDVYVDPTSVSASISSTSGGGILVTVNPTPAVTSITDTINTVTATLSATPSVVEGGSITYTVNLPNPVTSTPVSVTLSNGSTITIPVGASSGTTTVTAADNVYVGGGSTSATISSISGGNYENLVASSTPAATTITDDSDSTNLSLTATPSVAEGGSIVYTATLSNPTGTAMTVTITGGTTITIAAGATTGTVSVAAPSEDVYIDAGSVSRSITATSGGNFENLVVSPTAANTTVSDTINTTMLSLTGAANIVEGSSGVYTLSLTSPAQTAVTVNLSYSGTAANGTDYTSVATVTIPAGSSSVNFNIATLDDAFAEGSESFTVNVSSASGGNFENLTVSGSANSVTTTITDEATPDTVLVSIDGPGAVVEGNTTTNYTVSLDQAAVTPVTVNLTYTGTATNGSDYTGVVSVTVPAGSSSATFTIPTIDDARADSGETVIVALGSITGGGFEAIAAHPTNNSVTTTINDEATPDTVLVSIAGPGSVVEGSTTTNYTVSLGQAAVTPVTVNLTYTGTATNGTDYTGVVSVTVPAGSTSTTFTIPTIDDARADSGETVIVTLGTITGGGFEAIAAHPTNNSVTTTISDEATPDTVLVSIAGPGTVIEGATTTNYTVTLGQAAVTPVTVNLTYTGTATNGTDYTGVVSVTVPAGATSATFTIPTIDDARADSGETVIVSLGSITGGGFEAIAAHPTNNSVTTTISDEATPDTVLVSITGPATVIEGNATGNFTVSLAQAAFTPVMVNLSYTGTATNGADYTGIATVTIPAGATSATFNLATLDDARADSGETVIVTLGSITGGGFEAIAAHPTNNNVTTTISDETTPDTVLVSLTGPATVTEGNATGNYTISLGQAAATAVTVNLTYTGTAGNGADYTGVVSVTVPAGASSATFNLATLDDALADSGETLIVSLGTITGGGFEAIAAHPTNNTVTTTISDEAVPDTVLVSIAGPGSVIEGSTTTNYTVSLGQAAVTPVTVNLTYSGTATNGSDYTGVVSVTIPAGASSATFTLPTTNDTLDETNEAVVVTLGSVTGGGFEAIAAHPTNNSITTTITDNDPAPALSINDVSVNESAGTATFTVSLSAASGQTVSVGYSTSNGSAIAGSDYTAGSGTISFAPGETSKTITIAITNDARVEPTETFTVTLATPVNATIADATGVGSILNDDVAPIIDLSGPPLDDITLVGWNHNTPANTVNADMINGTLISSTTAETVGAGLTRTFDDTLAVIVGADTSTLNQAIANNDYLSYSFTTVAGLPADTTITQIYNADWDKYNNGLEAGYKVAVLISNDNFVTSTTLIVDRQAVTAGGDYYTSVFSNLLTPYQLAAGTTYEVRSYLYDATAGTVYWDDFQIKASTGTYNFSNTFTEDGPAVSIAASTADIIDSDSANMTLATITLTNAQAGDVLTLGTLAGGITSTVSGNTITLSGSASQADYEAAIRSITFSNTSNTPNTTNRIITVTVFDGDNNANTATSTIAVQPTNDVPSTTTLTISGAEDSLITVALAGTDTDGTVTGFVISSLPANGTLYSDAAGTTAITAGNTVSGPVYFRPSINWNGNTSFQYAAQDNSGAVDATPATTTITVTPMNDGTPVAVGDSFVAIQGSPIIITTAQLMANDSLFDRAQITANSTLTGLVNNGNGTWTYTPPAGTAGTTPSFTYTLTDDQGQTSTATVSVRVYATSDDVITVNESALSNGTGGGVALVSGNLLSNDPGSAGITAVNSVGGVTDGSTNDTDARSGYIGVNHVVGGVTVGNVVVDCTGAGIGNYTYTLLDNADHSAAANNNSLSSAITYTTTGGTGTGANLQVNIVDDRPQTFSRTVQITETAMPNYKLMLILDNSRSMTLPEAGGAIQDEADNGSVSLTTRLDLAKQAMKDLVSQYFDQASTVTVQLVTFAPGGVLVNYGGATTFTSKAGALAAIDSIAVSDTGGTNYEAGLTTTLSALDTNGNGVLDNTSGQTIAYFISDGTPTAGNTTTATNTWNTFTANNAIQSYAIGIGTGVTASAALNTIHNIDADASGTRDAAVIVPDLNDLSATLTNSVPVSYGGNVVGGGASSVGSALGADGGYIQTLLVPLDTDNNSATAPINVTFTYNGSQISWSGGFPSGSPITGDTLTLGSSNGFVLGTLNFNFASGDYTYYAGGSATEGTTFAISFAARDSDGDITPSTTLNFEVVDGKPVARPDFDSLTPNNTSFAGNVITGLGTDSGLAENTLVTDFTARGAGADTAADNAKVSSITFDGQTISLTATSTGNTTNGSYTVDTNGTLNWTATSASATGSTLTFNNEGYYSYTPPTASLPNPPIDTLVNVTLTTAPVATTGLTISGRDENGASAGITFYNPTGTANDGAGVTGQGVASSAMAADVNTNPARYLDGLETMQFSFNTTTHPRGVENISFTISGGSSNLGDRIGVGGSSSLSYNVYHIDGHLLGSFVSTAEGTVTLPAQFSNVGWIEVQAASDTYARISGVSFQSVLEDSSTTVIAPINIGYTLTDADGDTSSSTLTLSSYNNAITIDASSTAYTGSAINDQIFGQTGNDTLSGGAGHDLLSGNTGNDVLNGDAGNDQLFGGQGNDTLSGGDGSDRLTGGGGNDALTGGAGSDVFVWSLADRGATGSPAVDTINSYDNGSAAAGGDVLDLRDLLQGEYHTGNDAGSLGNYLHFTSSGGNTTVQISSGGAFSSGFSAAAVDQQIVLSGVDLTSNGTLSDQTIIQDLLAKGKLQSD</sequence>
<evidence type="ECO:0000313" key="8">
    <source>
        <dbReference type="Proteomes" id="UP001549691"/>
    </source>
</evidence>
<dbReference type="InterPro" id="IPR011049">
    <property type="entry name" value="Serralysin-like_metalloprot_C"/>
</dbReference>
<keyword evidence="2" id="KW-0677">Repeat</keyword>
<dbReference type="InterPro" id="IPR018511">
    <property type="entry name" value="Hemolysin-typ_Ca-bd_CS"/>
</dbReference>
<dbReference type="PRINTS" id="PR00313">
    <property type="entry name" value="CABNDNGRPT"/>
</dbReference>
<dbReference type="Gene3D" id="3.40.50.410">
    <property type="entry name" value="von Willebrand factor, type A domain"/>
    <property type="match status" value="1"/>
</dbReference>
<dbReference type="NCBIfam" id="TIGR03661">
    <property type="entry name" value="T1SS_VCA0849"/>
    <property type="match status" value="1"/>
</dbReference>
<dbReference type="SUPFAM" id="SSF53300">
    <property type="entry name" value="vWA-like"/>
    <property type="match status" value="1"/>
</dbReference>
<dbReference type="InterPro" id="IPR038081">
    <property type="entry name" value="CalX-like_sf"/>
</dbReference>
<name>A0ABV2TIL3_9RHOO</name>
<evidence type="ECO:0000256" key="3">
    <source>
        <dbReference type="ARBA" id="ARBA00022837"/>
    </source>
</evidence>
<gene>
    <name evidence="7" type="ORF">ABXR19_06095</name>
</gene>
<keyword evidence="3" id="KW-0106">Calcium</keyword>
<dbReference type="InterPro" id="IPR051171">
    <property type="entry name" value="CaCA"/>
</dbReference>
<evidence type="ECO:0000313" key="7">
    <source>
        <dbReference type="EMBL" id="MET7013751.1"/>
    </source>
</evidence>
<keyword evidence="4" id="KW-0813">Transport</keyword>
<dbReference type="InterPro" id="IPR001343">
    <property type="entry name" value="Hemolysn_Ca-bd"/>
</dbReference>
<dbReference type="SUPFAM" id="SSF51120">
    <property type="entry name" value="beta-Roll"/>
    <property type="match status" value="1"/>
</dbReference>
<evidence type="ECO:0000256" key="1">
    <source>
        <dbReference type="ARBA" id="ARBA00022729"/>
    </source>
</evidence>
<dbReference type="InterPro" id="IPR019960">
    <property type="entry name" value="T1SS_VCA0849"/>
</dbReference>
<accession>A0ABV2TIL3</accession>
<dbReference type="PROSITE" id="PS00330">
    <property type="entry name" value="HEMOLYSIN_CALCIUM"/>
    <property type="match status" value="3"/>
</dbReference>
<dbReference type="InterPro" id="IPR046779">
    <property type="entry name" value="LapA_adhesin_dom"/>
</dbReference>
<keyword evidence="1" id="KW-0732">Signal</keyword>
<dbReference type="Pfam" id="PF00353">
    <property type="entry name" value="HemolysinCabind"/>
    <property type="match status" value="1"/>
</dbReference>
<dbReference type="EMBL" id="JBEWZI010000005">
    <property type="protein sequence ID" value="MET7013751.1"/>
    <property type="molecule type" value="Genomic_DNA"/>
</dbReference>
<dbReference type="InterPro" id="IPR002035">
    <property type="entry name" value="VWF_A"/>
</dbReference>
<feature type="domain" description="VWFA" evidence="6">
    <location>
        <begin position="5756"/>
        <end position="5965"/>
    </location>
</feature>
<comment type="caution">
    <text evidence="7">The sequence shown here is derived from an EMBL/GenBank/DDBJ whole genome shotgun (WGS) entry which is preliminary data.</text>
</comment>
<evidence type="ECO:0000256" key="5">
    <source>
        <dbReference type="SAM" id="MobiDB-lite"/>
    </source>
</evidence>
<dbReference type="Proteomes" id="UP001549691">
    <property type="component" value="Unassembled WGS sequence"/>
</dbReference>
<proteinExistence type="predicted"/>
<keyword evidence="4" id="KW-0406">Ion transport</keyword>
<dbReference type="RefSeq" id="WP_354600214.1">
    <property type="nucleotide sequence ID" value="NZ_JBEWZI010000005.1"/>
</dbReference>
<protein>
    <submittedName>
        <fullName evidence="7">Immunoglobulin-like domain-containing protein</fullName>
    </submittedName>
</protein>
<reference evidence="7 8" key="1">
    <citation type="submission" date="2024-07" db="EMBL/GenBank/DDBJ databases">
        <title>Uliginosibacterium flavum JJ3220;KACC:17644.</title>
        <authorList>
            <person name="Kim M.K."/>
        </authorList>
    </citation>
    <scope>NUCLEOTIDE SEQUENCE [LARGE SCALE GENOMIC DNA]</scope>
    <source>
        <strain evidence="7 8">KACC:17644</strain>
    </source>
</reference>
<dbReference type="Pfam" id="PF20579">
    <property type="entry name" value="LapA"/>
    <property type="match status" value="41"/>
</dbReference>
<dbReference type="Pfam" id="PF13519">
    <property type="entry name" value="VWA_2"/>
    <property type="match status" value="1"/>
</dbReference>
<dbReference type="InterPro" id="IPR003644">
    <property type="entry name" value="Calx_beta"/>
</dbReference>
<organism evidence="7 8">
    <name type="scientific">Uliginosibacterium flavum</name>
    <dbReference type="NCBI Taxonomy" id="1396831"/>
    <lineage>
        <taxon>Bacteria</taxon>
        <taxon>Pseudomonadati</taxon>
        <taxon>Pseudomonadota</taxon>
        <taxon>Betaproteobacteria</taxon>
        <taxon>Rhodocyclales</taxon>
        <taxon>Zoogloeaceae</taxon>
        <taxon>Uliginosibacterium</taxon>
    </lineage>
</organism>
<dbReference type="SUPFAM" id="SSF141072">
    <property type="entry name" value="CalX-like"/>
    <property type="match status" value="13"/>
</dbReference>
<dbReference type="Pfam" id="PF03160">
    <property type="entry name" value="Calx-beta"/>
    <property type="match status" value="5"/>
</dbReference>
<evidence type="ECO:0000259" key="6">
    <source>
        <dbReference type="PROSITE" id="PS50234"/>
    </source>
</evidence>
<evidence type="ECO:0000256" key="4">
    <source>
        <dbReference type="ARBA" id="ARBA00023065"/>
    </source>
</evidence>
<dbReference type="CDD" id="cd00198">
    <property type="entry name" value="vWFA"/>
    <property type="match status" value="1"/>
</dbReference>
<dbReference type="SMART" id="SM00327">
    <property type="entry name" value="VWA"/>
    <property type="match status" value="1"/>
</dbReference>
<dbReference type="Gene3D" id="2.60.40.2030">
    <property type="match status" value="13"/>
</dbReference>
<evidence type="ECO:0000256" key="2">
    <source>
        <dbReference type="ARBA" id="ARBA00022737"/>
    </source>
</evidence>